<sequence>MPCPRGCDILRPVSRLGRTQWPQVEFKQSDALEPLPVTAQSNTVIRRRPEPGRESEHPPARSTEATSRAESALHPSCEQTNLYPCSSPSDEDMIYLRVATRVFVANLPPASSLAAGTWQGACHSNGGISWVASPS</sequence>
<organism evidence="2 3">
    <name type="scientific">Batillaria attramentaria</name>
    <dbReference type="NCBI Taxonomy" id="370345"/>
    <lineage>
        <taxon>Eukaryota</taxon>
        <taxon>Metazoa</taxon>
        <taxon>Spiralia</taxon>
        <taxon>Lophotrochozoa</taxon>
        <taxon>Mollusca</taxon>
        <taxon>Gastropoda</taxon>
        <taxon>Caenogastropoda</taxon>
        <taxon>Sorbeoconcha</taxon>
        <taxon>Cerithioidea</taxon>
        <taxon>Batillariidae</taxon>
        <taxon>Batillaria</taxon>
    </lineage>
</organism>
<gene>
    <name evidence="2" type="ORF">BaRGS_00018080</name>
</gene>
<evidence type="ECO:0000313" key="3">
    <source>
        <dbReference type="Proteomes" id="UP001519460"/>
    </source>
</evidence>
<evidence type="ECO:0000256" key="1">
    <source>
        <dbReference type="SAM" id="MobiDB-lite"/>
    </source>
</evidence>
<dbReference type="EMBL" id="JACVVK020000124">
    <property type="protein sequence ID" value="KAK7490663.1"/>
    <property type="molecule type" value="Genomic_DNA"/>
</dbReference>
<feature type="compositionally biased region" description="Basic and acidic residues" evidence="1">
    <location>
        <begin position="47"/>
        <end position="59"/>
    </location>
</feature>
<evidence type="ECO:0000313" key="2">
    <source>
        <dbReference type="EMBL" id="KAK7490663.1"/>
    </source>
</evidence>
<comment type="caution">
    <text evidence="2">The sequence shown here is derived from an EMBL/GenBank/DDBJ whole genome shotgun (WGS) entry which is preliminary data.</text>
</comment>
<keyword evidence="3" id="KW-1185">Reference proteome</keyword>
<reference evidence="2 3" key="1">
    <citation type="journal article" date="2023" name="Sci. Data">
        <title>Genome assembly of the Korean intertidal mud-creeper Batillaria attramentaria.</title>
        <authorList>
            <person name="Patra A.K."/>
            <person name="Ho P.T."/>
            <person name="Jun S."/>
            <person name="Lee S.J."/>
            <person name="Kim Y."/>
            <person name="Won Y.J."/>
        </authorList>
    </citation>
    <scope>NUCLEOTIDE SEQUENCE [LARGE SCALE GENOMIC DNA]</scope>
    <source>
        <strain evidence="2">Wonlab-2016</strain>
    </source>
</reference>
<name>A0ABD0KUC5_9CAEN</name>
<feature type="region of interest" description="Disordered" evidence="1">
    <location>
        <begin position="27"/>
        <end position="75"/>
    </location>
</feature>
<protein>
    <submittedName>
        <fullName evidence="2">Uncharacterized protein</fullName>
    </submittedName>
</protein>
<dbReference type="AlphaFoldDB" id="A0ABD0KUC5"/>
<accession>A0ABD0KUC5</accession>
<proteinExistence type="predicted"/>
<dbReference type="Proteomes" id="UP001519460">
    <property type="component" value="Unassembled WGS sequence"/>
</dbReference>